<feature type="binding site" evidence="6">
    <location>
        <position position="297"/>
    </location>
    <ligand>
        <name>Ca(2+)</name>
        <dbReference type="ChEBI" id="CHEBI:29108"/>
    </ligand>
</feature>
<feature type="region of interest" description="Disordered" evidence="7">
    <location>
        <begin position="472"/>
        <end position="496"/>
    </location>
</feature>
<feature type="binding site" evidence="6">
    <location>
        <position position="296"/>
    </location>
    <ligand>
        <name>Ca(2+)</name>
        <dbReference type="ChEBI" id="CHEBI:29108"/>
    </ligand>
</feature>
<dbReference type="InterPro" id="IPR002692">
    <property type="entry name" value="S45"/>
</dbReference>
<feature type="binding site" evidence="6">
    <location>
        <position position="294"/>
    </location>
    <ligand>
        <name>Ca(2+)</name>
        <dbReference type="ChEBI" id="CHEBI:29108"/>
    </ligand>
</feature>
<keyword evidence="4" id="KW-0865">Zymogen</keyword>
<protein>
    <submittedName>
        <fullName evidence="8">Penicillin amidase</fullName>
    </submittedName>
</protein>
<dbReference type="PANTHER" id="PTHR34218">
    <property type="entry name" value="PEPTIDASE S45 PENICILLIN AMIDASE"/>
    <property type="match status" value="1"/>
</dbReference>
<dbReference type="SUPFAM" id="SSF56235">
    <property type="entry name" value="N-terminal nucleophile aminohydrolases (Ntn hydrolases)"/>
    <property type="match status" value="1"/>
</dbReference>
<reference evidence="8" key="2">
    <citation type="submission" date="2020-09" db="EMBL/GenBank/DDBJ databases">
        <authorList>
            <person name="Sun Q."/>
            <person name="Zhou Y."/>
        </authorList>
    </citation>
    <scope>NUCLEOTIDE SEQUENCE</scope>
    <source>
        <strain evidence="8">CGMCC 1.15519</strain>
    </source>
</reference>
<dbReference type="Gene3D" id="1.10.1400.10">
    <property type="match status" value="1"/>
</dbReference>
<dbReference type="Proteomes" id="UP000635071">
    <property type="component" value="Unassembled WGS sequence"/>
</dbReference>
<comment type="caution">
    <text evidence="8">The sequence shown here is derived from an EMBL/GenBank/DDBJ whole genome shotgun (WGS) entry which is preliminary data.</text>
</comment>
<keyword evidence="3" id="KW-0378">Hydrolase</keyword>
<name>A0A917E8N0_9SPHN</name>
<organism evidence="8 9">
    <name type="scientific">Sandarakinorhabdus glacialis</name>
    <dbReference type="NCBI Taxonomy" id="1614636"/>
    <lineage>
        <taxon>Bacteria</taxon>
        <taxon>Pseudomonadati</taxon>
        <taxon>Pseudomonadota</taxon>
        <taxon>Alphaproteobacteria</taxon>
        <taxon>Sphingomonadales</taxon>
        <taxon>Sphingosinicellaceae</taxon>
        <taxon>Sandarakinorhabdus</taxon>
    </lineage>
</organism>
<keyword evidence="6" id="KW-0479">Metal-binding</keyword>
<dbReference type="Gene3D" id="3.60.20.10">
    <property type="entry name" value="Glutamine Phosphoribosylpyrophosphate, subunit 1, domain 1"/>
    <property type="match status" value="1"/>
</dbReference>
<evidence type="ECO:0000256" key="1">
    <source>
        <dbReference type="ARBA" id="ARBA00006586"/>
    </source>
</evidence>
<evidence type="ECO:0000256" key="6">
    <source>
        <dbReference type="PIRSR" id="PIRSR001227-2"/>
    </source>
</evidence>
<evidence type="ECO:0000313" key="9">
    <source>
        <dbReference type="Proteomes" id="UP000635071"/>
    </source>
</evidence>
<dbReference type="InterPro" id="IPR029055">
    <property type="entry name" value="Ntn_hydrolases_N"/>
</dbReference>
<evidence type="ECO:0000256" key="5">
    <source>
        <dbReference type="PIRSR" id="PIRSR001227-1"/>
    </source>
</evidence>
<dbReference type="Pfam" id="PF01804">
    <property type="entry name" value="Penicil_amidase"/>
    <property type="match status" value="1"/>
</dbReference>
<accession>A0A917E8N0</accession>
<dbReference type="GO" id="GO:0017000">
    <property type="term" value="P:antibiotic biosynthetic process"/>
    <property type="evidence" value="ECO:0007669"/>
    <property type="project" value="InterPro"/>
</dbReference>
<evidence type="ECO:0000256" key="7">
    <source>
        <dbReference type="SAM" id="MobiDB-lite"/>
    </source>
</evidence>
<reference evidence="8" key="1">
    <citation type="journal article" date="2014" name="Int. J. Syst. Evol. Microbiol.">
        <title>Complete genome sequence of Corynebacterium casei LMG S-19264T (=DSM 44701T), isolated from a smear-ripened cheese.</title>
        <authorList>
            <consortium name="US DOE Joint Genome Institute (JGI-PGF)"/>
            <person name="Walter F."/>
            <person name="Albersmeier A."/>
            <person name="Kalinowski J."/>
            <person name="Ruckert C."/>
        </authorList>
    </citation>
    <scope>NUCLEOTIDE SEQUENCE</scope>
    <source>
        <strain evidence="8">CGMCC 1.15519</strain>
    </source>
</reference>
<dbReference type="GO" id="GO:0046872">
    <property type="term" value="F:metal ion binding"/>
    <property type="evidence" value="ECO:0007669"/>
    <property type="project" value="UniProtKB-KW"/>
</dbReference>
<dbReference type="InterPro" id="IPR043146">
    <property type="entry name" value="Penicillin_amidase_N_B-knob"/>
</dbReference>
<evidence type="ECO:0000313" key="8">
    <source>
        <dbReference type="EMBL" id="GGE14991.1"/>
    </source>
</evidence>
<dbReference type="EMBL" id="BMJM01000007">
    <property type="protein sequence ID" value="GGE14991.1"/>
    <property type="molecule type" value="Genomic_DNA"/>
</dbReference>
<feature type="active site" description="Nucleophile" evidence="5">
    <location>
        <position position="224"/>
    </location>
</feature>
<keyword evidence="9" id="KW-1185">Reference proteome</keyword>
<proteinExistence type="inferred from homology"/>
<evidence type="ECO:0000256" key="2">
    <source>
        <dbReference type="ARBA" id="ARBA00022729"/>
    </source>
</evidence>
<dbReference type="PANTHER" id="PTHR34218:SF3">
    <property type="entry name" value="ACYL-HOMOSERINE LACTONE ACYLASE PVDQ"/>
    <property type="match status" value="1"/>
</dbReference>
<dbReference type="InterPro" id="IPR014395">
    <property type="entry name" value="Pen/GL7ACA/AHL_acylase"/>
</dbReference>
<dbReference type="GO" id="GO:0016811">
    <property type="term" value="F:hydrolase activity, acting on carbon-nitrogen (but not peptide) bonds, in linear amides"/>
    <property type="evidence" value="ECO:0007669"/>
    <property type="project" value="InterPro"/>
</dbReference>
<sequence>MKSPPLLVLPLKGGGERRPLRRPGWGWSPAGVVPALLTAILLTTPTTAQTPESRQKSQASRVTITRDTWGIPHIHGKSDADAVFGMIYAQAEDDFPRLETNLIVAQGRLAEAEGENAIWQDLRMKLYIQPEALKADYAASPEWLKSLMTAWADGLNFYLRTHPEVKPRVITHFEPWMALSFSEGSIGGDIERISLAGLEALHTGKPVQLSAAETGRERPEPTGSNGFAIAPSRTKAGNALLLINPHTSFFFRSEAKVTSDEGLNAYGASTWGQFFIYQGFNATAGWMHTSSGADVVDEFIETTRIENARTEYKFGTEWRPAIATEITIPCRAADGSMATRKFTTYRTVHGPVVRTENGKWVSTALMHRPLAALEQSFLRTKATDLAGFLKVAALKANSSNNTIFASNKGEIAYLHPQFVPRRDNRFDYTKPVDGSDPATAWTGEHSLAELPQVLTPATGWVTNTNNWPWHAAGADSPKQSAYPRYTDQAGENPRGPNAVKLLTAVPDFTPKTLLDAAYDTYLTAFAALIPTVTAAFDRLPASDPRRNSLAAPVEALKNWDYRASESSIPTAIAAFWGNALIERFGTAAKQDGDALVPYLTTKPTDDDRLAALAAATAKLTADFGKWNTPWGEINRFQRLTGDLVQPFDDQKPSLPIGFSSSQWGSLPSFGAKPYPGTKRWYGTYGNSFVAIVEFGPSVSASAISAGGQSGNPASPHFNDQAERYRTHDFRKVYFTPADLEGHTERRYHPGEP</sequence>
<dbReference type="Gene3D" id="1.10.439.10">
    <property type="entry name" value="Penicillin Amidohydrolase, domain 1"/>
    <property type="match status" value="1"/>
</dbReference>
<comment type="similarity">
    <text evidence="1">Belongs to the peptidase S45 family.</text>
</comment>
<comment type="cofactor">
    <cofactor evidence="6">
        <name>Ca(2+)</name>
        <dbReference type="ChEBI" id="CHEBI:29108"/>
    </cofactor>
    <text evidence="6">Binds 1 Ca(2+) ion per dimer.</text>
</comment>
<dbReference type="Gene3D" id="2.30.120.10">
    <property type="match status" value="1"/>
</dbReference>
<evidence type="ECO:0000256" key="3">
    <source>
        <dbReference type="ARBA" id="ARBA00022801"/>
    </source>
</evidence>
<dbReference type="PIRSF" id="PIRSF001227">
    <property type="entry name" value="Pen_acylase"/>
    <property type="match status" value="1"/>
</dbReference>
<dbReference type="InterPro" id="IPR043147">
    <property type="entry name" value="Penicillin_amidase_A-knob"/>
</dbReference>
<evidence type="ECO:0000256" key="4">
    <source>
        <dbReference type="ARBA" id="ARBA00023145"/>
    </source>
</evidence>
<keyword evidence="6" id="KW-0106">Calcium</keyword>
<dbReference type="InterPro" id="IPR023343">
    <property type="entry name" value="Penicillin_amidase_dom1"/>
</dbReference>
<dbReference type="AlphaFoldDB" id="A0A917E8N0"/>
<gene>
    <name evidence="8" type="ORF">GCM10011529_21730</name>
</gene>
<keyword evidence="2" id="KW-0732">Signal</keyword>